<evidence type="ECO:0000256" key="5">
    <source>
        <dbReference type="ARBA" id="ARBA00022801"/>
    </source>
</evidence>
<dbReference type="GO" id="GO:0045910">
    <property type="term" value="P:negative regulation of DNA recombination"/>
    <property type="evidence" value="ECO:0007669"/>
    <property type="project" value="InterPro"/>
</dbReference>
<evidence type="ECO:0000256" key="10">
    <source>
        <dbReference type="SAM" id="Coils"/>
    </source>
</evidence>
<reference evidence="12 13" key="1">
    <citation type="submission" date="2019-05" db="EMBL/GenBank/DDBJ databases">
        <title>The metagenome of a microbial culture collection derived from dairy environment covers the genomic content of the human microbiome.</title>
        <authorList>
            <person name="Roder T."/>
            <person name="Wuthrich D."/>
            <person name="Sattari Z."/>
            <person name="Von Ah U."/>
            <person name="Bar C."/>
            <person name="Ronchi F."/>
            <person name="Macpherson A.J."/>
            <person name="Ganal-Vonarburg S.C."/>
            <person name="Bruggmann R."/>
            <person name="Vergeres G."/>
        </authorList>
    </citation>
    <scope>NUCLEOTIDE SEQUENCE [LARGE SCALE GENOMIC DNA]</scope>
    <source>
        <strain evidence="12 13">FAM 24227</strain>
    </source>
</reference>
<organism evidence="12 13">
    <name type="scientific">Ruoffia tabacinasalis</name>
    <dbReference type="NCBI Taxonomy" id="87458"/>
    <lineage>
        <taxon>Bacteria</taxon>
        <taxon>Bacillati</taxon>
        <taxon>Bacillota</taxon>
        <taxon>Bacilli</taxon>
        <taxon>Lactobacillales</taxon>
        <taxon>Aerococcaceae</taxon>
        <taxon>Ruoffia</taxon>
    </lineage>
</organism>
<evidence type="ECO:0000256" key="9">
    <source>
        <dbReference type="HAMAP-Rule" id="MF_00092"/>
    </source>
</evidence>
<dbReference type="SUPFAM" id="SSF52540">
    <property type="entry name" value="P-loop containing nucleoside triphosphate hydrolases"/>
    <property type="match status" value="1"/>
</dbReference>
<keyword evidence="7 9" id="KW-0694">RNA-binding</keyword>
<evidence type="ECO:0000256" key="7">
    <source>
        <dbReference type="ARBA" id="ARBA00022884"/>
    </source>
</evidence>
<evidence type="ECO:0000256" key="2">
    <source>
        <dbReference type="ARBA" id="ARBA00022730"/>
    </source>
</evidence>
<dbReference type="PROSITE" id="PS50828">
    <property type="entry name" value="SMR"/>
    <property type="match status" value="1"/>
</dbReference>
<keyword evidence="10" id="KW-0175">Coiled coil</keyword>
<dbReference type="Gene3D" id="3.30.1370.110">
    <property type="match status" value="1"/>
</dbReference>
<keyword evidence="4 9" id="KW-0255">Endonuclease</keyword>
<evidence type="ECO:0000256" key="4">
    <source>
        <dbReference type="ARBA" id="ARBA00022759"/>
    </source>
</evidence>
<dbReference type="OrthoDB" id="9808166at2"/>
<dbReference type="Pfam" id="PF00488">
    <property type="entry name" value="MutS_V"/>
    <property type="match status" value="1"/>
</dbReference>
<dbReference type="InterPro" id="IPR005747">
    <property type="entry name" value="MutS2"/>
</dbReference>
<dbReference type="GO" id="GO:0004519">
    <property type="term" value="F:endonuclease activity"/>
    <property type="evidence" value="ECO:0007669"/>
    <property type="project" value="UniProtKB-UniRule"/>
</dbReference>
<keyword evidence="1 9" id="KW-0540">Nuclease</keyword>
<accession>A0A5R9EI43</accession>
<dbReference type="HAMAP" id="MF_00092">
    <property type="entry name" value="MutS2"/>
    <property type="match status" value="1"/>
</dbReference>
<dbReference type="InterPro" id="IPR036187">
    <property type="entry name" value="DNA_mismatch_repair_MutS_sf"/>
</dbReference>
<keyword evidence="6 9" id="KW-0067">ATP-binding</keyword>
<dbReference type="SUPFAM" id="SSF160443">
    <property type="entry name" value="SMR domain-like"/>
    <property type="match status" value="1"/>
</dbReference>
<dbReference type="GO" id="GO:0019843">
    <property type="term" value="F:rRNA binding"/>
    <property type="evidence" value="ECO:0007669"/>
    <property type="project" value="UniProtKB-UniRule"/>
</dbReference>
<evidence type="ECO:0000256" key="3">
    <source>
        <dbReference type="ARBA" id="ARBA00022741"/>
    </source>
</evidence>
<evidence type="ECO:0000256" key="6">
    <source>
        <dbReference type="ARBA" id="ARBA00022840"/>
    </source>
</evidence>
<protein>
    <recommendedName>
        <fullName evidence="9">Endonuclease MutS2</fullName>
        <ecNumber evidence="9">3.1.-.-</ecNumber>
    </recommendedName>
    <alternativeName>
        <fullName evidence="9">Ribosome-associated protein quality control-upstream factor</fullName>
        <shortName evidence="9">RQC-upstream factor</shortName>
        <shortName evidence="9">RqcU</shortName>
        <ecNumber evidence="9">3.6.4.-</ecNumber>
    </alternativeName>
</protein>
<dbReference type="PROSITE" id="PS00486">
    <property type="entry name" value="DNA_MISMATCH_REPAIR_2"/>
    <property type="match status" value="1"/>
</dbReference>
<name>A0A5R9EI43_9LACT</name>
<dbReference type="InterPro" id="IPR036063">
    <property type="entry name" value="Smr_dom_sf"/>
</dbReference>
<feature type="domain" description="Smr" evidence="11">
    <location>
        <begin position="713"/>
        <end position="788"/>
    </location>
</feature>
<gene>
    <name evidence="9" type="primary">mutS2</name>
    <name evidence="9" type="synonym">rqcU</name>
    <name evidence="12" type="ORF">FEZ33_03270</name>
</gene>
<dbReference type="GO" id="GO:0140664">
    <property type="term" value="F:ATP-dependent DNA damage sensor activity"/>
    <property type="evidence" value="ECO:0007669"/>
    <property type="project" value="InterPro"/>
</dbReference>
<dbReference type="EC" id="3.6.4.-" evidence="9"/>
<dbReference type="NCBIfam" id="TIGR01069">
    <property type="entry name" value="mutS2"/>
    <property type="match status" value="1"/>
</dbReference>
<dbReference type="SMART" id="SM00534">
    <property type="entry name" value="MUTSac"/>
    <property type="match status" value="1"/>
</dbReference>
<evidence type="ECO:0000256" key="8">
    <source>
        <dbReference type="ARBA" id="ARBA00023125"/>
    </source>
</evidence>
<comment type="similarity">
    <text evidence="9">Belongs to the DNA mismatch repair MutS family. MutS2 subfamily.</text>
</comment>
<dbReference type="InterPro" id="IPR027417">
    <property type="entry name" value="P-loop_NTPase"/>
</dbReference>
<dbReference type="SMART" id="SM00533">
    <property type="entry name" value="MUTSd"/>
    <property type="match status" value="1"/>
</dbReference>
<keyword evidence="2 9" id="KW-0699">rRNA-binding</keyword>
<dbReference type="InterPro" id="IPR046893">
    <property type="entry name" value="MSSS"/>
</dbReference>
<dbReference type="FunFam" id="3.40.50.300:FF:000830">
    <property type="entry name" value="Endonuclease MutS2"/>
    <property type="match status" value="1"/>
</dbReference>
<keyword evidence="5 9" id="KW-0378">Hydrolase</keyword>
<proteinExistence type="inferred from homology"/>
<evidence type="ECO:0000313" key="12">
    <source>
        <dbReference type="EMBL" id="TLQ48930.1"/>
    </source>
</evidence>
<dbReference type="GO" id="GO:0006298">
    <property type="term" value="P:mismatch repair"/>
    <property type="evidence" value="ECO:0007669"/>
    <property type="project" value="InterPro"/>
</dbReference>
<dbReference type="GO" id="GO:0016887">
    <property type="term" value="F:ATP hydrolysis activity"/>
    <property type="evidence" value="ECO:0007669"/>
    <property type="project" value="InterPro"/>
</dbReference>
<sequence>MFSVSNEKIFDTLEFDKVRQRIKQYTQTELAQSKIANMKPSNNYETIQKWQDETEQSLNLLLQDRLIPVPRLRSLDQPLKRLELGASLNGRELAEVGKLLTSTKQVIQFFEILADDEKYFPALQAWVDRCIHLPEVEKLIHNAIDEDGSVLSSASSQLASIRRNQSNTEQQVRNQLNQILKSRANQLTDTLITIRNGRYVVPVKAEYRNQMGGTVHDQSSSGQTLYMEPQSVVNLNNRLAELKVAERKEIERILDEISQSLMPYTNEIRTNQEMLAQLDFIQARAGYSREIDATKPILSKDLIVALWQARHPLIASEDIVANDILLGEEYKALIITGPNTGGKTILLKTLGLLHLMGQSGLHIPAEAGSQIGVFDNVYADIGDEQSIEQSLSTFSSHMTNNVRIINDATHESLVLFDELGSGTDPQEGAALAMAILEHFRKMGTTIMATTHYPELKLYANDAKDTINASMEFNSDTLSPTYRLLIGVPGRSNALEISKRLGLPDTILQTAQEGVSRDDQSINEMVANLEFERRSAEQDHMKAEKFLDDAEQLHKDLRHEYNRWLEQKSKIVEKAKRDANELVREKQDEAEKLLSEIRELQLEQGQSNTIKEHVLIDKRSSFDDLKLPEELKKNKVLKRAKEKKKLKPGDDVEVLSYGQRGSIVEQSGKDEYVVQMGILKMKIAEKDLEPLKKVEKPTKVNVQRNVGSKVKTTLDLRGQRYDAGLSKLEEYLDSALLSNHPMVTIIHGKGTGALRNGVQKALKEHPQVDRFEYSPPNAGGDGSTIVYFK</sequence>
<evidence type="ECO:0000256" key="1">
    <source>
        <dbReference type="ARBA" id="ARBA00022722"/>
    </source>
</evidence>
<evidence type="ECO:0000313" key="13">
    <source>
        <dbReference type="Proteomes" id="UP000306420"/>
    </source>
</evidence>
<dbReference type="GO" id="GO:0030983">
    <property type="term" value="F:mismatched DNA binding"/>
    <property type="evidence" value="ECO:0007669"/>
    <property type="project" value="InterPro"/>
</dbReference>
<keyword evidence="8 9" id="KW-0238">DNA-binding</keyword>
<dbReference type="PIRSF" id="PIRSF005814">
    <property type="entry name" value="MutS_YshD"/>
    <property type="match status" value="1"/>
</dbReference>
<dbReference type="Pfam" id="PF20297">
    <property type="entry name" value="MSSS"/>
    <property type="match status" value="1"/>
</dbReference>
<comment type="function">
    <text evidence="9">Endonuclease that is involved in the suppression of homologous recombination and thus may have a key role in the control of bacterial genetic diversity.</text>
</comment>
<dbReference type="InterPro" id="IPR000432">
    <property type="entry name" value="DNA_mismatch_repair_MutS_C"/>
</dbReference>
<dbReference type="GO" id="GO:0072344">
    <property type="term" value="P:rescue of stalled ribosome"/>
    <property type="evidence" value="ECO:0007669"/>
    <property type="project" value="UniProtKB-UniRule"/>
</dbReference>
<dbReference type="AlphaFoldDB" id="A0A5R9EI43"/>
<feature type="coiled-coil region" evidence="10">
    <location>
        <begin position="532"/>
        <end position="602"/>
    </location>
</feature>
<dbReference type="PANTHER" id="PTHR48466">
    <property type="entry name" value="OS10G0509000 PROTEIN-RELATED"/>
    <property type="match status" value="1"/>
</dbReference>
<comment type="caution">
    <text evidence="12">The sequence shown here is derived from an EMBL/GenBank/DDBJ whole genome shotgun (WGS) entry which is preliminary data.</text>
</comment>
<dbReference type="InterPro" id="IPR002625">
    <property type="entry name" value="Smr_dom"/>
</dbReference>
<dbReference type="SMART" id="SM00463">
    <property type="entry name" value="SMR"/>
    <property type="match status" value="1"/>
</dbReference>
<dbReference type="EC" id="3.1.-.-" evidence="9"/>
<dbReference type="GO" id="GO:0043023">
    <property type="term" value="F:ribosomal large subunit binding"/>
    <property type="evidence" value="ECO:0007669"/>
    <property type="project" value="UniProtKB-UniRule"/>
</dbReference>
<comment type="subunit">
    <text evidence="9">Homodimer. Binds to stalled ribosomes, contacting rRNA.</text>
</comment>
<dbReference type="Gene3D" id="3.40.50.300">
    <property type="entry name" value="P-loop containing nucleotide triphosphate hydrolases"/>
    <property type="match status" value="1"/>
</dbReference>
<dbReference type="SUPFAM" id="SSF48334">
    <property type="entry name" value="DNA repair protein MutS, domain III"/>
    <property type="match status" value="1"/>
</dbReference>
<dbReference type="Proteomes" id="UP000306420">
    <property type="component" value="Unassembled WGS sequence"/>
</dbReference>
<dbReference type="InterPro" id="IPR045076">
    <property type="entry name" value="MutS"/>
</dbReference>
<dbReference type="PANTHER" id="PTHR48466:SF2">
    <property type="entry name" value="OS10G0509000 PROTEIN"/>
    <property type="match status" value="1"/>
</dbReference>
<dbReference type="GO" id="GO:0005524">
    <property type="term" value="F:ATP binding"/>
    <property type="evidence" value="ECO:0007669"/>
    <property type="project" value="UniProtKB-UniRule"/>
</dbReference>
<evidence type="ECO:0000259" key="11">
    <source>
        <dbReference type="PROSITE" id="PS50828"/>
    </source>
</evidence>
<dbReference type="InterPro" id="IPR007696">
    <property type="entry name" value="DNA_mismatch_repair_MutS_core"/>
</dbReference>
<feature type="binding site" evidence="9">
    <location>
        <begin position="337"/>
        <end position="344"/>
    </location>
    <ligand>
        <name>ATP</name>
        <dbReference type="ChEBI" id="CHEBI:30616"/>
    </ligand>
</feature>
<dbReference type="Pfam" id="PF01713">
    <property type="entry name" value="Smr"/>
    <property type="match status" value="1"/>
</dbReference>
<comment type="function">
    <text evidence="9">Acts as a ribosome collision sensor, splitting the ribosome into its 2 subunits. Detects stalled/collided 70S ribosomes which it binds and splits by an ATP-hydrolysis driven conformational change. Acts upstream of the ribosome quality control system (RQC), a ribosome-associated complex that mediates the extraction of incompletely synthesized nascent chains from stalled ribosomes and their subsequent degradation. Probably generates substrates for RQC.</text>
</comment>
<keyword evidence="3 9" id="KW-0547">Nucleotide-binding</keyword>
<dbReference type="EMBL" id="VBSP01000006">
    <property type="protein sequence ID" value="TLQ48930.1"/>
    <property type="molecule type" value="Genomic_DNA"/>
</dbReference>